<feature type="binding site" evidence="7">
    <location>
        <position position="145"/>
    </location>
    <ligand>
        <name>substrate</name>
    </ligand>
</feature>
<dbReference type="InterPro" id="IPR036817">
    <property type="entry name" value="Transthyretin/HIU_hydrolase_sf"/>
</dbReference>
<dbReference type="Gene3D" id="2.60.40.180">
    <property type="entry name" value="Transthyretin/hydroxyisourate hydrolase domain"/>
    <property type="match status" value="1"/>
</dbReference>
<dbReference type="Proteomes" id="UP000184096">
    <property type="component" value="Chromosome I"/>
</dbReference>
<dbReference type="EC" id="3.5.2.17" evidence="8"/>
<keyword evidence="9" id="KW-0732">Signal</keyword>
<dbReference type="CDD" id="cd05822">
    <property type="entry name" value="TLP_HIUase"/>
    <property type="match status" value="1"/>
</dbReference>
<evidence type="ECO:0000256" key="1">
    <source>
        <dbReference type="ARBA" id="ARBA00001043"/>
    </source>
</evidence>
<dbReference type="PROSITE" id="PS00768">
    <property type="entry name" value="TRANSTHYRETIN_1"/>
    <property type="match status" value="1"/>
</dbReference>
<dbReference type="SUPFAM" id="SSF49472">
    <property type="entry name" value="Transthyretin (synonym: prealbumin)"/>
    <property type="match status" value="1"/>
</dbReference>
<evidence type="ECO:0000256" key="6">
    <source>
        <dbReference type="ARBA" id="ARBA00022801"/>
    </source>
</evidence>
<evidence type="ECO:0000256" key="5">
    <source>
        <dbReference type="ARBA" id="ARBA00022631"/>
    </source>
</evidence>
<comment type="similarity">
    <text evidence="3 8">Belongs to the transthyretin family. 5-hydroxyisourate hydrolase subfamily.</text>
</comment>
<feature type="binding site" evidence="7">
    <location>
        <position position="38"/>
    </location>
    <ligand>
        <name>substrate</name>
    </ligand>
</feature>
<keyword evidence="5 8" id="KW-0659">Purine metabolism</keyword>
<name>A0A1M7TPF4_9BRAD</name>
<evidence type="ECO:0000259" key="10">
    <source>
        <dbReference type="Pfam" id="PF00576"/>
    </source>
</evidence>
<dbReference type="EMBL" id="LT670849">
    <property type="protein sequence ID" value="SHN72631.1"/>
    <property type="molecule type" value="Genomic_DNA"/>
</dbReference>
<comment type="function">
    <text evidence="2">Catalyzes the hydrolysis of 5-hydroxyisourate (HIU) to 2-oxo-4-hydroxy-4-carboxy-5-ureidoimidazoline (OHCU).</text>
</comment>
<sequence>MTVLNRRGLLGAGSAMLAFAALGDKKALAAGSPGLTTHVLDTANGKPGEGIKIEFSVLEGDTYKLLATVTTNADGRNAQPLLTPENMKAGKYQLVFYIGEYFTKMGAQLPNPPFLEKAVIQFGMADATAHYHVPILATPWSYTTYRGS</sequence>
<dbReference type="InterPro" id="IPR000895">
    <property type="entry name" value="Transthyretin/HIU_hydrolase"/>
</dbReference>
<dbReference type="GO" id="GO:0033971">
    <property type="term" value="F:hydroxyisourate hydrolase activity"/>
    <property type="evidence" value="ECO:0007669"/>
    <property type="project" value="UniProtKB-EC"/>
</dbReference>
<keyword evidence="6 8" id="KW-0378">Hydrolase</keyword>
<dbReference type="InterPro" id="IPR014306">
    <property type="entry name" value="Hydroxyisourate_hydrolase"/>
</dbReference>
<gene>
    <name evidence="11" type="ORF">SAMN05444170_2305</name>
</gene>
<evidence type="ECO:0000256" key="9">
    <source>
        <dbReference type="SAM" id="SignalP"/>
    </source>
</evidence>
<feature type="binding site" evidence="7">
    <location>
        <position position="76"/>
    </location>
    <ligand>
        <name>substrate</name>
    </ligand>
</feature>
<dbReference type="PANTHER" id="PTHR10395">
    <property type="entry name" value="URICASE AND TRANSTHYRETIN-RELATED"/>
    <property type="match status" value="1"/>
</dbReference>
<dbReference type="PROSITE" id="PS51318">
    <property type="entry name" value="TAT"/>
    <property type="match status" value="1"/>
</dbReference>
<dbReference type="NCBIfam" id="TIGR02962">
    <property type="entry name" value="hdxy_isourate"/>
    <property type="match status" value="1"/>
</dbReference>
<dbReference type="InterPro" id="IPR006311">
    <property type="entry name" value="TAT_signal"/>
</dbReference>
<dbReference type="PRINTS" id="PR00189">
    <property type="entry name" value="TRNSTHYRETIN"/>
</dbReference>
<evidence type="ECO:0000256" key="2">
    <source>
        <dbReference type="ARBA" id="ARBA00002704"/>
    </source>
</evidence>
<accession>A0A1M7TPF4</accession>
<proteinExistence type="inferred from homology"/>
<organism evidence="11 12">
    <name type="scientific">Bradyrhizobium erythrophlei</name>
    <dbReference type="NCBI Taxonomy" id="1437360"/>
    <lineage>
        <taxon>Bacteria</taxon>
        <taxon>Pseudomonadati</taxon>
        <taxon>Pseudomonadota</taxon>
        <taxon>Alphaproteobacteria</taxon>
        <taxon>Hyphomicrobiales</taxon>
        <taxon>Nitrobacteraceae</taxon>
        <taxon>Bradyrhizobium</taxon>
    </lineage>
</organism>
<comment type="subunit">
    <text evidence="4 8">Homotetramer.</text>
</comment>
<dbReference type="Pfam" id="PF00576">
    <property type="entry name" value="Transthyretin"/>
    <property type="match status" value="1"/>
</dbReference>
<dbReference type="InterPro" id="IPR023418">
    <property type="entry name" value="Thyroxine_BS"/>
</dbReference>
<dbReference type="AlphaFoldDB" id="A0A1M7TPF4"/>
<evidence type="ECO:0000256" key="4">
    <source>
        <dbReference type="ARBA" id="ARBA00011881"/>
    </source>
</evidence>
<evidence type="ECO:0000313" key="12">
    <source>
        <dbReference type="Proteomes" id="UP000184096"/>
    </source>
</evidence>
<dbReference type="GO" id="GO:0006144">
    <property type="term" value="P:purine nucleobase metabolic process"/>
    <property type="evidence" value="ECO:0007669"/>
    <property type="project" value="UniProtKB-KW"/>
</dbReference>
<comment type="catalytic activity">
    <reaction evidence="1 8">
        <text>5-hydroxyisourate + H2O = 5-hydroxy-2-oxo-4-ureido-2,5-dihydro-1H-imidazole-5-carboxylate + H(+)</text>
        <dbReference type="Rhea" id="RHEA:23736"/>
        <dbReference type="ChEBI" id="CHEBI:15377"/>
        <dbReference type="ChEBI" id="CHEBI:15378"/>
        <dbReference type="ChEBI" id="CHEBI:18072"/>
        <dbReference type="ChEBI" id="CHEBI:58639"/>
        <dbReference type="EC" id="3.5.2.17"/>
    </reaction>
</comment>
<feature type="signal peptide" evidence="9">
    <location>
        <begin position="1"/>
        <end position="20"/>
    </location>
</feature>
<protein>
    <recommendedName>
        <fullName evidence="8">5-hydroxyisourate hydrolase</fullName>
        <shortName evidence="8">HIU hydrolase</shortName>
        <shortName evidence="8">HIUHase</shortName>
        <ecNumber evidence="8">3.5.2.17</ecNumber>
    </recommendedName>
</protein>
<dbReference type="PANTHER" id="PTHR10395:SF7">
    <property type="entry name" value="5-HYDROXYISOURATE HYDROLASE"/>
    <property type="match status" value="1"/>
</dbReference>
<evidence type="ECO:0000313" key="11">
    <source>
        <dbReference type="EMBL" id="SHN72631.1"/>
    </source>
</evidence>
<dbReference type="InterPro" id="IPR023416">
    <property type="entry name" value="Transthyretin/HIU_hydrolase_d"/>
</dbReference>
<feature type="domain" description="Transthyretin/hydroxyisourate hydrolase" evidence="10">
    <location>
        <begin position="35"/>
        <end position="147"/>
    </location>
</feature>
<evidence type="ECO:0000256" key="7">
    <source>
        <dbReference type="PIRSR" id="PIRSR600895-51"/>
    </source>
</evidence>
<evidence type="ECO:0000256" key="3">
    <source>
        <dbReference type="ARBA" id="ARBA00009850"/>
    </source>
</evidence>
<dbReference type="FunFam" id="2.60.40.180:FF:000005">
    <property type="entry name" value="5-hydroxyisourate hydrolase"/>
    <property type="match status" value="1"/>
</dbReference>
<feature type="chain" id="PRO_5012297240" description="5-hydroxyisourate hydrolase" evidence="9">
    <location>
        <begin position="21"/>
        <end position="148"/>
    </location>
</feature>
<reference evidence="12" key="1">
    <citation type="submission" date="2016-11" db="EMBL/GenBank/DDBJ databases">
        <authorList>
            <person name="Varghese N."/>
            <person name="Submissions S."/>
        </authorList>
    </citation>
    <scope>NUCLEOTIDE SEQUENCE [LARGE SCALE GENOMIC DNA]</scope>
    <source>
        <strain evidence="12">GAS401</strain>
    </source>
</reference>
<keyword evidence="12" id="KW-1185">Reference proteome</keyword>
<evidence type="ECO:0000256" key="8">
    <source>
        <dbReference type="RuleBase" id="RU361270"/>
    </source>
</evidence>